<protein>
    <submittedName>
        <fullName evidence="2">DUF6518 family protein</fullName>
    </submittedName>
</protein>
<feature type="transmembrane region" description="Helical" evidence="1">
    <location>
        <begin position="103"/>
        <end position="122"/>
    </location>
</feature>
<dbReference type="InterPro" id="IPR045393">
    <property type="entry name" value="DUF6518"/>
</dbReference>
<feature type="transmembrane region" description="Helical" evidence="1">
    <location>
        <begin position="134"/>
        <end position="153"/>
    </location>
</feature>
<dbReference type="EMBL" id="JAWLNX010000022">
    <property type="protein sequence ID" value="MEB3370851.1"/>
    <property type="molecule type" value="Genomic_DNA"/>
</dbReference>
<keyword evidence="1" id="KW-0472">Membrane</keyword>
<keyword evidence="3" id="KW-1185">Reference proteome</keyword>
<dbReference type="RefSeq" id="WP_324268317.1">
    <property type="nucleotide sequence ID" value="NZ_JAWLNX010000022.1"/>
</dbReference>
<sequence>MTTLVSDAPAGRHRPRGAGAGLAMAVLVGLAAGAATAIAQGALPAQVASLANSSGSWCLLAFLLALPAPTAGFGAMAGVASLACMLAGYVLTDVLRGYPSSTGLMVFWGAAALLAGPLLGLGAQWLRRRPGTRAALGISALCGVLIGEATYGVLVLSGSTEPACWWAQAVLGVLLLVAAAAWKLRGLGVIVQAVLFTAAVATVFPVLYMHDSVLMLLVP</sequence>
<evidence type="ECO:0000313" key="2">
    <source>
        <dbReference type="EMBL" id="MEB3370851.1"/>
    </source>
</evidence>
<dbReference type="Proteomes" id="UP001327093">
    <property type="component" value="Unassembled WGS sequence"/>
</dbReference>
<feature type="transmembrane region" description="Helical" evidence="1">
    <location>
        <begin position="189"/>
        <end position="209"/>
    </location>
</feature>
<gene>
    <name evidence="2" type="ORF">R4I43_25950</name>
</gene>
<feature type="transmembrane region" description="Helical" evidence="1">
    <location>
        <begin position="20"/>
        <end position="39"/>
    </location>
</feature>
<feature type="transmembrane region" description="Helical" evidence="1">
    <location>
        <begin position="165"/>
        <end position="182"/>
    </location>
</feature>
<keyword evidence="1" id="KW-0812">Transmembrane</keyword>
<comment type="caution">
    <text evidence="2">The sequence shown here is derived from an EMBL/GenBank/DDBJ whole genome shotgun (WGS) entry which is preliminary data.</text>
</comment>
<feature type="transmembrane region" description="Helical" evidence="1">
    <location>
        <begin position="45"/>
        <end position="66"/>
    </location>
</feature>
<reference evidence="2 3" key="1">
    <citation type="submission" date="2023-10" db="EMBL/GenBank/DDBJ databases">
        <title>Saccharopolyspora sp. nov., isolated from mangrove soil.</title>
        <authorList>
            <person name="Lu Y."/>
            <person name="Liu W."/>
        </authorList>
    </citation>
    <scope>NUCLEOTIDE SEQUENCE [LARGE SCALE GENOMIC DNA]</scope>
    <source>
        <strain evidence="2 3">S2-29</strain>
    </source>
</reference>
<keyword evidence="1" id="KW-1133">Transmembrane helix</keyword>
<feature type="transmembrane region" description="Helical" evidence="1">
    <location>
        <begin position="73"/>
        <end position="91"/>
    </location>
</feature>
<dbReference type="Pfam" id="PF20128">
    <property type="entry name" value="DUF6518"/>
    <property type="match status" value="1"/>
</dbReference>
<accession>A0ABU6AH69</accession>
<organism evidence="2 3">
    <name type="scientific">Saccharopolyspora mangrovi</name>
    <dbReference type="NCBI Taxonomy" id="3082379"/>
    <lineage>
        <taxon>Bacteria</taxon>
        <taxon>Bacillati</taxon>
        <taxon>Actinomycetota</taxon>
        <taxon>Actinomycetes</taxon>
        <taxon>Pseudonocardiales</taxon>
        <taxon>Pseudonocardiaceae</taxon>
        <taxon>Saccharopolyspora</taxon>
    </lineage>
</organism>
<name>A0ABU6AH69_9PSEU</name>
<evidence type="ECO:0000313" key="3">
    <source>
        <dbReference type="Proteomes" id="UP001327093"/>
    </source>
</evidence>
<proteinExistence type="predicted"/>
<evidence type="ECO:0000256" key="1">
    <source>
        <dbReference type="SAM" id="Phobius"/>
    </source>
</evidence>